<protein>
    <recommendedName>
        <fullName evidence="5">Membrane protein (TIGR02234 family)</fullName>
    </recommendedName>
</protein>
<reference evidence="3 4" key="1">
    <citation type="submission" date="2023-04" db="EMBL/GenBank/DDBJ databases">
        <title>Genome Encyclopedia of Bacteria and Archaea VI: Functional Genomics of Type Strains.</title>
        <authorList>
            <person name="Whitman W."/>
        </authorList>
    </citation>
    <scope>NUCLEOTIDE SEQUENCE [LARGE SCALE GENOMIC DNA]</scope>
    <source>
        <strain evidence="3 4">SG_E_30_P1</strain>
    </source>
</reference>
<evidence type="ECO:0000256" key="2">
    <source>
        <dbReference type="SAM" id="Phobius"/>
    </source>
</evidence>
<accession>A0ABT6KLT2</accession>
<feature type="compositionally biased region" description="Polar residues" evidence="1">
    <location>
        <begin position="186"/>
        <end position="196"/>
    </location>
</feature>
<keyword evidence="2" id="KW-0472">Membrane</keyword>
<keyword evidence="2" id="KW-1133">Transmembrane helix</keyword>
<comment type="caution">
    <text evidence="3">The sequence shown here is derived from an EMBL/GenBank/DDBJ whole genome shotgun (WGS) entry which is preliminary data.</text>
</comment>
<feature type="region of interest" description="Disordered" evidence="1">
    <location>
        <begin position="159"/>
        <end position="196"/>
    </location>
</feature>
<evidence type="ECO:0000313" key="4">
    <source>
        <dbReference type="Proteomes" id="UP001160142"/>
    </source>
</evidence>
<evidence type="ECO:0008006" key="5">
    <source>
        <dbReference type="Google" id="ProtNLM"/>
    </source>
</evidence>
<dbReference type="RefSeq" id="WP_322133284.1">
    <property type="nucleotide sequence ID" value="NZ_CP085036.1"/>
</dbReference>
<dbReference type="EMBL" id="JARXVQ010000001">
    <property type="protein sequence ID" value="MDH6180958.1"/>
    <property type="molecule type" value="Genomic_DNA"/>
</dbReference>
<feature type="transmembrane region" description="Helical" evidence="2">
    <location>
        <begin position="75"/>
        <end position="96"/>
    </location>
</feature>
<name>A0ABT6KLT2_9MICO</name>
<dbReference type="Proteomes" id="UP001160142">
    <property type="component" value="Unassembled WGS sequence"/>
</dbReference>
<dbReference type="Pfam" id="PF09534">
    <property type="entry name" value="Trp_oprn_chp"/>
    <property type="match status" value="1"/>
</dbReference>
<evidence type="ECO:0000256" key="1">
    <source>
        <dbReference type="SAM" id="MobiDB-lite"/>
    </source>
</evidence>
<dbReference type="InterPro" id="IPR019051">
    <property type="entry name" value="Trp_biosyn_TM_oprn/chp"/>
</dbReference>
<sequence length="196" mass="19898">MSARRLKYITLATGLLGGVLALVAWTQVWFTVTLTDDVSIPIAGDRAAGALAALGLSTLALVGALAIAGPIFRVILGVLAAALGAVIGVSSILAIVDPIAESAASISERTGVAGDDSLRELIVSIDTSGWPIGGVIIGVLILAFSGAVIATSSQWPSSSRRYSATRLEGENGESPSELWDALSDGSDPTTTDPRSP</sequence>
<keyword evidence="4" id="KW-1185">Reference proteome</keyword>
<evidence type="ECO:0000313" key="3">
    <source>
        <dbReference type="EMBL" id="MDH6180958.1"/>
    </source>
</evidence>
<feature type="transmembrane region" description="Helical" evidence="2">
    <location>
        <begin position="50"/>
        <end position="68"/>
    </location>
</feature>
<feature type="transmembrane region" description="Helical" evidence="2">
    <location>
        <begin position="130"/>
        <end position="151"/>
    </location>
</feature>
<organism evidence="3 4">
    <name type="scientific">Antiquaquibacter oligotrophicus</name>
    <dbReference type="NCBI Taxonomy" id="2880260"/>
    <lineage>
        <taxon>Bacteria</taxon>
        <taxon>Bacillati</taxon>
        <taxon>Actinomycetota</taxon>
        <taxon>Actinomycetes</taxon>
        <taxon>Micrococcales</taxon>
        <taxon>Microbacteriaceae</taxon>
        <taxon>Antiquaquibacter</taxon>
    </lineage>
</organism>
<keyword evidence="2" id="KW-0812">Transmembrane</keyword>
<gene>
    <name evidence="3" type="ORF">M2152_001140</name>
</gene>
<proteinExistence type="predicted"/>